<accession>A0ABS2TX82</accession>
<dbReference type="Proteomes" id="UP000749040">
    <property type="component" value="Unassembled WGS sequence"/>
</dbReference>
<evidence type="ECO:0000313" key="1">
    <source>
        <dbReference type="EMBL" id="MBM9506573.1"/>
    </source>
</evidence>
<name>A0ABS2TX82_9ACTN</name>
<dbReference type="InterPro" id="IPR046042">
    <property type="entry name" value="DUF6000"/>
</dbReference>
<dbReference type="RefSeq" id="WP_205358435.1">
    <property type="nucleotide sequence ID" value="NZ_JADKYB010000009.1"/>
</dbReference>
<keyword evidence="2" id="KW-1185">Reference proteome</keyword>
<proteinExistence type="predicted"/>
<sequence length="267" mass="29408">MKSVDPRTIGMGHVVPRYVAPAHEPLRYLQLMSLAFYRMEEPEQSAFVRTLVVDAAVASDAELDALLRGQWRFSLTGTWLCAVGLRTRLRGRIAELLFAGANGYCNAYCLALARFGTLEDAQILSAYLERYLPRTDLRWEQSGALGALLRLDAGLGTDYAARFTVPGGLWDGWFAGWTGWLPSGWTVERLRDTTDALCDFHDGWTTYGPPLRATPQEKSEAAARFGCAVWNIGPCAGCAAPIHRYGRGSTQACPTCRRAGRPAIRTS</sequence>
<comment type="caution">
    <text evidence="1">The sequence shown here is derived from an EMBL/GenBank/DDBJ whole genome shotgun (WGS) entry which is preliminary data.</text>
</comment>
<evidence type="ECO:0000313" key="2">
    <source>
        <dbReference type="Proteomes" id="UP000749040"/>
    </source>
</evidence>
<protein>
    <submittedName>
        <fullName evidence="1">Uncharacterized protein</fullName>
    </submittedName>
</protein>
<dbReference type="Pfam" id="PF19463">
    <property type="entry name" value="DUF6000"/>
    <property type="match status" value="1"/>
</dbReference>
<reference evidence="1 2" key="1">
    <citation type="submission" date="2021-01" db="EMBL/GenBank/DDBJ databases">
        <title>Streptomyces acididurans sp. nov., isolated from a peat swamp forest soil.</title>
        <authorList>
            <person name="Chantavorakit T."/>
            <person name="Duangmal K."/>
        </authorList>
    </citation>
    <scope>NUCLEOTIDE SEQUENCE [LARGE SCALE GENOMIC DNA]</scope>
    <source>
        <strain evidence="1 2">KK5PA1</strain>
    </source>
</reference>
<dbReference type="EMBL" id="JADKYB010000009">
    <property type="protein sequence ID" value="MBM9506573.1"/>
    <property type="molecule type" value="Genomic_DNA"/>
</dbReference>
<organism evidence="1 2">
    <name type="scientific">Actinacidiphila acididurans</name>
    <dbReference type="NCBI Taxonomy" id="2784346"/>
    <lineage>
        <taxon>Bacteria</taxon>
        <taxon>Bacillati</taxon>
        <taxon>Actinomycetota</taxon>
        <taxon>Actinomycetes</taxon>
        <taxon>Kitasatosporales</taxon>
        <taxon>Streptomycetaceae</taxon>
        <taxon>Actinacidiphila</taxon>
    </lineage>
</organism>
<gene>
    <name evidence="1" type="ORF">ITX44_18830</name>
</gene>